<evidence type="ECO:0000313" key="3">
    <source>
        <dbReference type="Proteomes" id="UP000199228"/>
    </source>
</evidence>
<keyword evidence="3" id="KW-1185">Reference proteome</keyword>
<evidence type="ECO:0000313" key="2">
    <source>
        <dbReference type="EMBL" id="SDB01737.1"/>
    </source>
</evidence>
<evidence type="ECO:0000256" key="1">
    <source>
        <dbReference type="SAM" id="Phobius"/>
    </source>
</evidence>
<protein>
    <submittedName>
        <fullName evidence="2">TadE-like protein</fullName>
    </submittedName>
</protein>
<reference evidence="2 3" key="1">
    <citation type="submission" date="2016-10" db="EMBL/GenBank/DDBJ databases">
        <authorList>
            <person name="de Groot N.N."/>
        </authorList>
    </citation>
    <scope>NUCLEOTIDE SEQUENCE [LARGE SCALE GENOMIC DNA]</scope>
    <source>
        <strain evidence="2 3">DSM 3217</strain>
    </source>
</reference>
<keyword evidence="1" id="KW-0812">Transmembrane</keyword>
<keyword evidence="1" id="KW-1133">Transmembrane helix</keyword>
<feature type="transmembrane region" description="Helical" evidence="1">
    <location>
        <begin position="13"/>
        <end position="31"/>
    </location>
</feature>
<dbReference type="OrthoDB" id="1766790at2"/>
<sequence>MVSLNPKIFIKKGFRFIFLLYTKVNVTLSLFKSHIPKEETPYYAHLKASYTLEAAVVLPIMAMILVMVLYGFRILQVQTCVESALDHAARQTAVYAKAIENDETLLLCGSVIAKKSIKKAKAPTEYVSGGLAGITLINSKASGDYVELVATYRMKFPFPFFYKKTATIIQSSKSRKWTGYNKENIGEDDETYVYITPSGKAYHANIECTYLKLSIRTVSVLELDRVRSKNGNIYYACPLCGRGVKTGMVYITDYGENYHKSLSCSGLKRTIYHVPISEAVERGYHSCGKCY</sequence>
<accession>A0A1G5ZZZ0</accession>
<dbReference type="Proteomes" id="UP000199228">
    <property type="component" value="Unassembled WGS sequence"/>
</dbReference>
<dbReference type="AlphaFoldDB" id="A0A1G5ZZZ0"/>
<gene>
    <name evidence="2" type="ORF">SAMN02910417_00058</name>
</gene>
<dbReference type="STRING" id="1732.SAMN02910417_00058"/>
<dbReference type="SUPFAM" id="SSF111379">
    <property type="entry name" value="VP4 membrane interaction domain"/>
    <property type="match status" value="1"/>
</dbReference>
<keyword evidence="1" id="KW-0472">Membrane</keyword>
<proteinExistence type="predicted"/>
<name>A0A1G5ZZZ0_EUBOX</name>
<dbReference type="EMBL" id="FMXR01000004">
    <property type="protein sequence ID" value="SDB01737.1"/>
    <property type="molecule type" value="Genomic_DNA"/>
</dbReference>
<organism evidence="2 3">
    <name type="scientific">Eubacterium oxidoreducens</name>
    <dbReference type="NCBI Taxonomy" id="1732"/>
    <lineage>
        <taxon>Bacteria</taxon>
        <taxon>Bacillati</taxon>
        <taxon>Bacillota</taxon>
        <taxon>Clostridia</taxon>
        <taxon>Eubacteriales</taxon>
        <taxon>Eubacteriaceae</taxon>
        <taxon>Eubacterium</taxon>
    </lineage>
</organism>
<feature type="transmembrane region" description="Helical" evidence="1">
    <location>
        <begin position="52"/>
        <end position="72"/>
    </location>
</feature>
<dbReference type="InterPro" id="IPR038017">
    <property type="entry name" value="Rota_VP4_MID_sf"/>
</dbReference>